<proteinExistence type="predicted"/>
<evidence type="ECO:0000256" key="3">
    <source>
        <dbReference type="ARBA" id="ARBA00023043"/>
    </source>
</evidence>
<protein>
    <submittedName>
        <fullName evidence="7">Uncharacterized protein</fullName>
    </submittedName>
</protein>
<feature type="transmembrane region" description="Helical" evidence="6">
    <location>
        <begin position="343"/>
        <end position="365"/>
    </location>
</feature>
<keyword evidence="5" id="KW-0407">Ion channel</keyword>
<gene>
    <name evidence="7" type="ORF">NQ314_020142</name>
</gene>
<dbReference type="GO" id="GO:0034220">
    <property type="term" value="P:monoatomic ion transmembrane transport"/>
    <property type="evidence" value="ECO:0007669"/>
    <property type="project" value="UniProtKB-KW"/>
</dbReference>
<dbReference type="GO" id="GO:1902495">
    <property type="term" value="C:transmembrane transporter complex"/>
    <property type="evidence" value="ECO:0007669"/>
    <property type="project" value="TreeGrafter"/>
</dbReference>
<sequence>MNKGLGRCIEHLLNNGADPKLSNRKFPESLLEAAALRGYYPLVAILLQHKASEIAAEDIYDILSKLFEDKHKLKNHAYYRNHVLCLLLNKLLNIGGNEMLGSKEQNILNGVLCNLNLESDDDEPDDSGNICQILRLGASLTSKTFNKKMIIDCLHPDILSAHFDDCVDNNIFYYNSIIEDQDDKYSEIKTLSFLVNDAKKYKLLRHPLLVHFIHNKWLRIFYFFYFDLFLYTSFLLSIYAYMISAHINHNNSIVNSLFYIFLMLHTLKECTQLVFLYHLKYFLDTSNYLELTVIVSCLITIVHQNEYSMVIAILISTVIFFLLLGQLPVCAKYTIIFGSAKYFLQYAGFYFIQFLSFALVFYIIFPFQTKYADNSSNNNSTDSNFDDPIGEIFKSLFYTLILFTGEFSDRVLEPIRYPVFWQDNYDSFYFLYDNYFEQFTCGVDCCRYGRYAEGRQTI</sequence>
<keyword evidence="6" id="KW-0812">Transmembrane</keyword>
<feature type="transmembrane region" description="Helical" evidence="6">
    <location>
        <begin position="220"/>
        <end position="244"/>
    </location>
</feature>
<dbReference type="PANTHER" id="PTHR47143">
    <property type="entry name" value="TRANSIENT RECEPTOR POTENTIAL CATION CHANNEL PROTEIN PAINLESS"/>
    <property type="match status" value="1"/>
</dbReference>
<reference evidence="7" key="1">
    <citation type="journal article" date="2023" name="Insect Mol. Biol.">
        <title>Genome sequencing provides insights into the evolution of gene families encoding plant cell wall-degrading enzymes in longhorned beetles.</title>
        <authorList>
            <person name="Shin N.R."/>
            <person name="Okamura Y."/>
            <person name="Kirsch R."/>
            <person name="Pauchet Y."/>
        </authorList>
    </citation>
    <scope>NUCLEOTIDE SEQUENCE</scope>
    <source>
        <strain evidence="7">RBIC_L_NR</strain>
    </source>
</reference>
<feature type="transmembrane region" description="Helical" evidence="6">
    <location>
        <begin position="256"/>
        <end position="276"/>
    </location>
</feature>
<keyword evidence="6" id="KW-1133">Transmembrane helix</keyword>
<dbReference type="AlphaFoldDB" id="A0AAV8WM77"/>
<evidence type="ECO:0000256" key="4">
    <source>
        <dbReference type="ARBA" id="ARBA00023065"/>
    </source>
</evidence>
<feature type="transmembrane region" description="Helical" evidence="6">
    <location>
        <begin position="288"/>
        <end position="304"/>
    </location>
</feature>
<dbReference type="InterPro" id="IPR052076">
    <property type="entry name" value="TRP_cation_channel"/>
</dbReference>
<dbReference type="GO" id="GO:0022857">
    <property type="term" value="F:transmembrane transporter activity"/>
    <property type="evidence" value="ECO:0007669"/>
    <property type="project" value="TreeGrafter"/>
</dbReference>
<keyword evidence="4" id="KW-0406">Ion transport</keyword>
<dbReference type="PANTHER" id="PTHR47143:SF4">
    <property type="entry name" value="TRANSIENT RECEPTOR POTENTIAL CATION CHANNEL PROTEIN PAINLESS"/>
    <property type="match status" value="1"/>
</dbReference>
<evidence type="ECO:0000313" key="8">
    <source>
        <dbReference type="Proteomes" id="UP001162156"/>
    </source>
</evidence>
<keyword evidence="8" id="KW-1185">Reference proteome</keyword>
<keyword evidence="3" id="KW-0040">ANK repeat</keyword>
<evidence type="ECO:0000256" key="1">
    <source>
        <dbReference type="ARBA" id="ARBA00022448"/>
    </source>
</evidence>
<evidence type="ECO:0000256" key="5">
    <source>
        <dbReference type="ARBA" id="ARBA00023303"/>
    </source>
</evidence>
<feature type="transmembrane region" description="Helical" evidence="6">
    <location>
        <begin position="310"/>
        <end position="331"/>
    </location>
</feature>
<evidence type="ECO:0000256" key="6">
    <source>
        <dbReference type="SAM" id="Phobius"/>
    </source>
</evidence>
<name>A0AAV8WM77_9CUCU</name>
<dbReference type="EMBL" id="JANEYF010005663">
    <property type="protein sequence ID" value="KAJ8927367.1"/>
    <property type="molecule type" value="Genomic_DNA"/>
</dbReference>
<comment type="caution">
    <text evidence="7">The sequence shown here is derived from an EMBL/GenBank/DDBJ whole genome shotgun (WGS) entry which is preliminary data.</text>
</comment>
<evidence type="ECO:0000256" key="2">
    <source>
        <dbReference type="ARBA" id="ARBA00022737"/>
    </source>
</evidence>
<dbReference type="Proteomes" id="UP001162156">
    <property type="component" value="Unassembled WGS sequence"/>
</dbReference>
<organism evidence="7 8">
    <name type="scientific">Rhamnusium bicolor</name>
    <dbReference type="NCBI Taxonomy" id="1586634"/>
    <lineage>
        <taxon>Eukaryota</taxon>
        <taxon>Metazoa</taxon>
        <taxon>Ecdysozoa</taxon>
        <taxon>Arthropoda</taxon>
        <taxon>Hexapoda</taxon>
        <taxon>Insecta</taxon>
        <taxon>Pterygota</taxon>
        <taxon>Neoptera</taxon>
        <taxon>Endopterygota</taxon>
        <taxon>Coleoptera</taxon>
        <taxon>Polyphaga</taxon>
        <taxon>Cucujiformia</taxon>
        <taxon>Chrysomeloidea</taxon>
        <taxon>Cerambycidae</taxon>
        <taxon>Lepturinae</taxon>
        <taxon>Rhagiini</taxon>
        <taxon>Rhamnusium</taxon>
    </lineage>
</organism>
<accession>A0AAV8WM77</accession>
<keyword evidence="2" id="KW-0677">Repeat</keyword>
<keyword evidence="6" id="KW-0472">Membrane</keyword>
<evidence type="ECO:0000313" key="7">
    <source>
        <dbReference type="EMBL" id="KAJ8927367.1"/>
    </source>
</evidence>
<keyword evidence="1" id="KW-0813">Transport</keyword>